<protein>
    <submittedName>
        <fullName evidence="1">Uncharacterized protein</fullName>
    </submittedName>
</protein>
<reference evidence="1" key="2">
    <citation type="submission" date="2022-06" db="UniProtKB">
        <authorList>
            <consortium name="EnsemblMetazoa"/>
        </authorList>
    </citation>
    <scope>IDENTIFICATION</scope>
    <source>
        <strain evidence="1">DF5081</strain>
    </source>
</reference>
<proteinExistence type="predicted"/>
<organism evidence="1 2">
    <name type="scientific">Caenorhabditis japonica</name>
    <dbReference type="NCBI Taxonomy" id="281687"/>
    <lineage>
        <taxon>Eukaryota</taxon>
        <taxon>Metazoa</taxon>
        <taxon>Ecdysozoa</taxon>
        <taxon>Nematoda</taxon>
        <taxon>Chromadorea</taxon>
        <taxon>Rhabditida</taxon>
        <taxon>Rhabditina</taxon>
        <taxon>Rhabditomorpha</taxon>
        <taxon>Rhabditoidea</taxon>
        <taxon>Rhabditidae</taxon>
        <taxon>Peloderinae</taxon>
        <taxon>Caenorhabditis</taxon>
    </lineage>
</organism>
<accession>A0A8R1HWW4</accession>
<evidence type="ECO:0000313" key="1">
    <source>
        <dbReference type="EnsemblMetazoa" id="CJA09597.1"/>
    </source>
</evidence>
<dbReference type="Proteomes" id="UP000005237">
    <property type="component" value="Unassembled WGS sequence"/>
</dbReference>
<sequence>MTSVTLNKDEVYLLEKRQNQELNLEHIDEEMRMEQVRQLAHKMDWASFGQAVRRNMMEKRNTLDADARIDVLKGIAYMKSKMPIDSESQIQEKFKIMAESLGCAHNTTPRGWSLVKEDLAMDFTVNEDQVTAVILSFWEEPSFYTQDATMMLQEGKWSEFRNLVTYMLSIYAKDLSLADILTCKKGMKMLEMLFKQYSTENHYTSINRNNYGYYLPRGELRPGRLYYIVEPLYRNVQAKEGKFHLEPSDHDILPYFEFFFIKHHAPCLYPEYNELGGWNNKVEANAAICLKLSKGFLMTQETRKKLGKISAKTASIRHFTNAYRHMTGEIKIEGDLKMITQFGSGIQHLYTIDKNSFNHESDSVITEIYIKDLQDFHEAINILRNEYMHMSLWESMMAMCYEVQGIQQHEVSAINMNVLLARDQFVISFNTRYAPITGENQ</sequence>
<name>A0A8R1HWW4_CAEJA</name>
<keyword evidence="2" id="KW-1185">Reference proteome</keyword>
<reference evidence="2" key="1">
    <citation type="submission" date="2010-08" db="EMBL/GenBank/DDBJ databases">
        <authorList>
            <consortium name="Caenorhabditis japonica Sequencing Consortium"/>
            <person name="Wilson R.K."/>
        </authorList>
    </citation>
    <scope>NUCLEOTIDE SEQUENCE [LARGE SCALE GENOMIC DNA]</scope>
    <source>
        <strain evidence="2">DF5081</strain>
    </source>
</reference>
<evidence type="ECO:0000313" key="2">
    <source>
        <dbReference type="Proteomes" id="UP000005237"/>
    </source>
</evidence>
<dbReference type="EnsemblMetazoa" id="CJA09597.1">
    <property type="protein sequence ID" value="CJA09597.1"/>
    <property type="gene ID" value="WBGene00128801"/>
</dbReference>
<dbReference type="AlphaFoldDB" id="A0A8R1HWW4"/>